<feature type="transmembrane region" description="Helical" evidence="10">
    <location>
        <begin position="217"/>
        <end position="237"/>
    </location>
</feature>
<comment type="function">
    <text evidence="10 11">The central subunit of the protein translocation channel SecYEG. Consists of two halves formed by TMs 1-5 and 6-10. These two domains form a lateral gate at the front which open onto the bilayer between TMs 2 and 7, and are clamped together by SecE at the back. The channel is closed by both a pore ring composed of hydrophobic SecY resides and a short helix (helix 2A) on the extracellular side of the membrane which forms a plug. The plug probably moves laterally to allow the channel to open. The ring and the pore may move independently.</text>
</comment>
<evidence type="ECO:0000256" key="5">
    <source>
        <dbReference type="ARBA" id="ARBA00022927"/>
    </source>
</evidence>
<comment type="similarity">
    <text evidence="2 10 13">Belongs to the SecY/SEC61-alpha family.</text>
</comment>
<comment type="subunit">
    <text evidence="10">Component of the Sec protein translocase complex. Heterotrimer consisting of SecY, SecE and SecG subunits. The heterotrimers can form oligomers, although 1 heterotrimer is thought to be able to translocate proteins. Interacts with the ribosome. Interacts with SecDF, and other proteins may be involved. Interacts with SecA.</text>
</comment>
<evidence type="ECO:0000256" key="1">
    <source>
        <dbReference type="ARBA" id="ARBA00004141"/>
    </source>
</evidence>
<gene>
    <name evidence="10" type="primary">secY</name>
    <name evidence="14" type="ORF">SAMN04488505_107310</name>
</gene>
<keyword evidence="8 10" id="KW-0472">Membrane</keyword>
<comment type="subcellular location">
    <subcellularLocation>
        <location evidence="10">Cell membrane</location>
        <topology evidence="10">Multi-pass membrane protein</topology>
    </subcellularLocation>
    <subcellularLocation>
        <location evidence="1 12">Membrane</location>
        <topology evidence="1 12">Multi-pass membrane protein</topology>
    </subcellularLocation>
</comment>
<organism evidence="14 15">
    <name type="scientific">Chitinophaga rupis</name>
    <dbReference type="NCBI Taxonomy" id="573321"/>
    <lineage>
        <taxon>Bacteria</taxon>
        <taxon>Pseudomonadati</taxon>
        <taxon>Bacteroidota</taxon>
        <taxon>Chitinophagia</taxon>
        <taxon>Chitinophagales</taxon>
        <taxon>Chitinophagaceae</taxon>
        <taxon>Chitinophaga</taxon>
    </lineage>
</organism>
<accession>A0A1H8D5L8</accession>
<dbReference type="PRINTS" id="PR00303">
    <property type="entry name" value="SECYTRNLCASE"/>
</dbReference>
<evidence type="ECO:0000256" key="7">
    <source>
        <dbReference type="ARBA" id="ARBA00023010"/>
    </source>
</evidence>
<dbReference type="STRING" id="573321.SAMN04488505_107310"/>
<keyword evidence="3 10" id="KW-0813">Transport</keyword>
<dbReference type="OrthoDB" id="9809248at2"/>
<feature type="transmembrane region" description="Helical" evidence="10">
    <location>
        <begin position="271"/>
        <end position="293"/>
    </location>
</feature>
<keyword evidence="7 10" id="KW-0811">Translocation</keyword>
<evidence type="ECO:0000256" key="11">
    <source>
        <dbReference type="RuleBase" id="RU000537"/>
    </source>
</evidence>
<dbReference type="InterPro" id="IPR002208">
    <property type="entry name" value="SecY/SEC61-alpha"/>
</dbReference>
<dbReference type="GO" id="GO:0065002">
    <property type="term" value="P:intracellular protein transmembrane transport"/>
    <property type="evidence" value="ECO:0007669"/>
    <property type="project" value="UniProtKB-UniRule"/>
</dbReference>
<dbReference type="RefSeq" id="WP_089918418.1">
    <property type="nucleotide sequence ID" value="NZ_FOBB01000007.1"/>
</dbReference>
<evidence type="ECO:0000256" key="13">
    <source>
        <dbReference type="RuleBase" id="RU004349"/>
    </source>
</evidence>
<dbReference type="AlphaFoldDB" id="A0A1H8D5L8"/>
<sequence>MKKFIETIKNIWSIEDLRNRILTTLLLTLVYRVGSYIVLPGIDANALHQFSEKSNQGILGLFNMFAGGSFSRASIFALGIMPYISASIAIQLLTIAVPYFQKLQKEGESGRKKINQYTRLLTVVVTGFQASAYVAYLKNQSGGAIIPQYSAFLFWLSTTVVLTAGTLFVMWLGEKITDKGIGNGTSLIIMVGILARLPQALLQEFTSKTTEGGGGLLMFLIELAVFILITIGLILLVQGTRKVPVNYAKRIVGNKQYGGVRQFIPLKVNAAGVMPIIFAQAIMFIPATAIGFATSSESASGFIRIFSDHTNGYYNLIYAVLVIVFTYFYTALIFNPNQMAEEMKRNNGFIPGVKPGKATADYIGAVMDRITLPGAFFLALVGILPGVAAALHINSNFASFFGGTSLLIMVGVILDTLQQIESQLLMRHYDGLMSGGRIKGRTAPANV</sequence>
<dbReference type="HAMAP" id="MF_01465">
    <property type="entry name" value="SecY"/>
    <property type="match status" value="1"/>
</dbReference>
<dbReference type="PROSITE" id="PS00755">
    <property type="entry name" value="SECY_1"/>
    <property type="match status" value="1"/>
</dbReference>
<evidence type="ECO:0000313" key="14">
    <source>
        <dbReference type="EMBL" id="SEN01747.1"/>
    </source>
</evidence>
<dbReference type="InterPro" id="IPR026593">
    <property type="entry name" value="SecY"/>
</dbReference>
<evidence type="ECO:0000256" key="12">
    <source>
        <dbReference type="RuleBase" id="RU003484"/>
    </source>
</evidence>
<dbReference type="PANTHER" id="PTHR10906">
    <property type="entry name" value="SECY/SEC61-ALPHA FAMILY MEMBER"/>
    <property type="match status" value="1"/>
</dbReference>
<feature type="transmembrane region" description="Helical" evidence="10">
    <location>
        <begin position="313"/>
        <end position="335"/>
    </location>
</feature>
<evidence type="ECO:0000256" key="10">
    <source>
        <dbReference type="HAMAP-Rule" id="MF_01465"/>
    </source>
</evidence>
<dbReference type="InterPro" id="IPR023201">
    <property type="entry name" value="SecY_dom_sf"/>
</dbReference>
<keyword evidence="4 10" id="KW-0812">Transmembrane</keyword>
<name>A0A1H8D5L8_9BACT</name>
<dbReference type="PROSITE" id="PS00756">
    <property type="entry name" value="SECY_2"/>
    <property type="match status" value="1"/>
</dbReference>
<feature type="transmembrane region" description="Helical" evidence="10">
    <location>
        <begin position="370"/>
        <end position="391"/>
    </location>
</feature>
<evidence type="ECO:0000256" key="8">
    <source>
        <dbReference type="ARBA" id="ARBA00023136"/>
    </source>
</evidence>
<feature type="transmembrane region" description="Helical" evidence="10">
    <location>
        <begin position="75"/>
        <end position="100"/>
    </location>
</feature>
<evidence type="ECO:0000256" key="4">
    <source>
        <dbReference type="ARBA" id="ARBA00022692"/>
    </source>
</evidence>
<dbReference type="GO" id="GO:0043952">
    <property type="term" value="P:protein transport by the Sec complex"/>
    <property type="evidence" value="ECO:0007669"/>
    <property type="project" value="UniProtKB-UniRule"/>
</dbReference>
<evidence type="ECO:0000313" key="15">
    <source>
        <dbReference type="Proteomes" id="UP000198984"/>
    </source>
</evidence>
<dbReference type="InterPro" id="IPR030659">
    <property type="entry name" value="SecY_CS"/>
</dbReference>
<dbReference type="PIRSF" id="PIRSF004557">
    <property type="entry name" value="SecY"/>
    <property type="match status" value="1"/>
</dbReference>
<keyword evidence="5 10" id="KW-0653">Protein transport</keyword>
<feature type="transmembrane region" description="Helical" evidence="10">
    <location>
        <begin position="120"/>
        <end position="137"/>
    </location>
</feature>
<dbReference type="Pfam" id="PF00344">
    <property type="entry name" value="SecY"/>
    <property type="match status" value="1"/>
</dbReference>
<feature type="transmembrane region" description="Helical" evidence="10">
    <location>
        <begin position="21"/>
        <end position="39"/>
    </location>
</feature>
<dbReference type="GO" id="GO:0005886">
    <property type="term" value="C:plasma membrane"/>
    <property type="evidence" value="ECO:0007669"/>
    <property type="project" value="UniProtKB-SubCell"/>
</dbReference>
<evidence type="ECO:0000256" key="6">
    <source>
        <dbReference type="ARBA" id="ARBA00022989"/>
    </source>
</evidence>
<dbReference type="SUPFAM" id="SSF103491">
    <property type="entry name" value="Preprotein translocase SecY subunit"/>
    <property type="match status" value="1"/>
</dbReference>
<feature type="transmembrane region" description="Helical" evidence="10">
    <location>
        <begin position="397"/>
        <end position="417"/>
    </location>
</feature>
<proteinExistence type="inferred from homology"/>
<protein>
    <recommendedName>
        <fullName evidence="9 10">Protein translocase subunit SecY</fullName>
    </recommendedName>
</protein>
<dbReference type="Gene3D" id="1.10.3370.10">
    <property type="entry name" value="SecY subunit domain"/>
    <property type="match status" value="1"/>
</dbReference>
<evidence type="ECO:0000256" key="2">
    <source>
        <dbReference type="ARBA" id="ARBA00005751"/>
    </source>
</evidence>
<reference evidence="14 15" key="1">
    <citation type="submission" date="2016-10" db="EMBL/GenBank/DDBJ databases">
        <authorList>
            <person name="de Groot N.N."/>
        </authorList>
    </citation>
    <scope>NUCLEOTIDE SEQUENCE [LARGE SCALE GENOMIC DNA]</scope>
    <source>
        <strain evidence="14 15">DSM 21039</strain>
    </source>
</reference>
<dbReference type="NCBIfam" id="TIGR00967">
    <property type="entry name" value="3a0501s007"/>
    <property type="match status" value="1"/>
</dbReference>
<keyword evidence="10" id="KW-1003">Cell membrane</keyword>
<dbReference type="EMBL" id="FOBB01000007">
    <property type="protein sequence ID" value="SEN01747.1"/>
    <property type="molecule type" value="Genomic_DNA"/>
</dbReference>
<feature type="transmembrane region" description="Helical" evidence="10">
    <location>
        <begin position="149"/>
        <end position="173"/>
    </location>
</feature>
<evidence type="ECO:0000256" key="3">
    <source>
        <dbReference type="ARBA" id="ARBA00022448"/>
    </source>
</evidence>
<dbReference type="Proteomes" id="UP000198984">
    <property type="component" value="Unassembled WGS sequence"/>
</dbReference>
<evidence type="ECO:0000256" key="9">
    <source>
        <dbReference type="ARBA" id="ARBA00039733"/>
    </source>
</evidence>
<dbReference type="FunFam" id="1.10.3370.10:FF:000001">
    <property type="entry name" value="Preprotein translocase subunit SecY"/>
    <property type="match status" value="1"/>
</dbReference>
<keyword evidence="6 10" id="KW-1133">Transmembrane helix</keyword>
<feature type="transmembrane region" description="Helical" evidence="10">
    <location>
        <begin position="180"/>
        <end position="197"/>
    </location>
</feature>
<dbReference type="GO" id="GO:0006605">
    <property type="term" value="P:protein targeting"/>
    <property type="evidence" value="ECO:0007669"/>
    <property type="project" value="UniProtKB-UniRule"/>
</dbReference>
<keyword evidence="15" id="KW-1185">Reference proteome</keyword>